<dbReference type="PROSITE" id="PS51257">
    <property type="entry name" value="PROKAR_LIPOPROTEIN"/>
    <property type="match status" value="1"/>
</dbReference>
<dbReference type="RefSeq" id="WP_012648860.1">
    <property type="nucleotide sequence ID" value="NC_011979.1"/>
</dbReference>
<evidence type="ECO:0000313" key="2">
    <source>
        <dbReference type="EMBL" id="ACM22134.1"/>
    </source>
</evidence>
<keyword evidence="1" id="KW-0732">Signal</keyword>
<feature type="signal peptide" evidence="1">
    <location>
        <begin position="1"/>
        <end position="20"/>
    </location>
</feature>
<dbReference type="AlphaFoldDB" id="B9M7M8"/>
<reference evidence="2 3" key="1">
    <citation type="submission" date="2009-01" db="EMBL/GenBank/DDBJ databases">
        <title>Complete sequence of Geobacter sp. FRC-32.</title>
        <authorList>
            <consortium name="US DOE Joint Genome Institute"/>
            <person name="Lucas S."/>
            <person name="Copeland A."/>
            <person name="Lapidus A."/>
            <person name="Glavina del Rio T."/>
            <person name="Dalin E."/>
            <person name="Tice H."/>
            <person name="Bruce D."/>
            <person name="Goodwin L."/>
            <person name="Pitluck S."/>
            <person name="Saunders E."/>
            <person name="Brettin T."/>
            <person name="Detter J.C."/>
            <person name="Han C."/>
            <person name="Larimer F."/>
            <person name="Land M."/>
            <person name="Hauser L."/>
            <person name="Kyrpides N."/>
            <person name="Ovchinnikova G."/>
            <person name="Kostka J."/>
            <person name="Richardson P."/>
        </authorList>
    </citation>
    <scope>NUCLEOTIDE SEQUENCE [LARGE SCALE GENOMIC DNA]</scope>
    <source>
        <strain evidence="3">DSM 22248 / JCM 15807 / FRC-32</strain>
    </source>
</reference>
<dbReference type="HOGENOM" id="CLU_1633042_0_0_7"/>
<dbReference type="EMBL" id="CP001390">
    <property type="protein sequence ID" value="ACM22134.1"/>
    <property type="molecule type" value="Genomic_DNA"/>
</dbReference>
<dbReference type="KEGG" id="geo:Geob_3797"/>
<dbReference type="STRING" id="316067.Geob_3797"/>
<evidence type="ECO:0000256" key="1">
    <source>
        <dbReference type="SAM" id="SignalP"/>
    </source>
</evidence>
<dbReference type="OrthoDB" id="5397913at2"/>
<proteinExistence type="predicted"/>
<name>B9M7M8_GEODF</name>
<gene>
    <name evidence="2" type="ordered locus">Geob_3797</name>
</gene>
<sequence>MNYSKYLLASLFPLVVTACAATSGTMLQSVAGYPFHHDAFDLKVAWGVTPAEDGVVIAGVVQNVRYLQVRNVDMTVLLLDREKKVQSRGRSFPSPDWIDQDERGVFDLHLTGVTPGKGDLLQFIINYYAMDDASSSFYWISSFTVDALSGRKVASP</sequence>
<keyword evidence="2" id="KW-0449">Lipoprotein</keyword>
<protein>
    <submittedName>
        <fullName evidence="2">Lipoprotein, putative</fullName>
    </submittedName>
</protein>
<evidence type="ECO:0000313" key="3">
    <source>
        <dbReference type="Proteomes" id="UP000007721"/>
    </source>
</evidence>
<keyword evidence="3" id="KW-1185">Reference proteome</keyword>
<feature type="chain" id="PRO_5002886599" evidence="1">
    <location>
        <begin position="21"/>
        <end position="156"/>
    </location>
</feature>
<accession>B9M7M8</accession>
<dbReference type="Proteomes" id="UP000007721">
    <property type="component" value="Chromosome"/>
</dbReference>
<organism evidence="2 3">
    <name type="scientific">Geotalea daltonii (strain DSM 22248 / JCM 15807 / FRC-32)</name>
    <name type="common">Geobacter daltonii</name>
    <dbReference type="NCBI Taxonomy" id="316067"/>
    <lineage>
        <taxon>Bacteria</taxon>
        <taxon>Pseudomonadati</taxon>
        <taxon>Thermodesulfobacteriota</taxon>
        <taxon>Desulfuromonadia</taxon>
        <taxon>Geobacterales</taxon>
        <taxon>Geobacteraceae</taxon>
        <taxon>Geotalea</taxon>
    </lineage>
</organism>